<evidence type="ECO:0000313" key="3">
    <source>
        <dbReference type="Proteomes" id="UP001469553"/>
    </source>
</evidence>
<name>A0ABV0ZRR2_9TELE</name>
<accession>A0ABV0ZRR2</accession>
<evidence type="ECO:0000313" key="2">
    <source>
        <dbReference type="EMBL" id="MEQ2307983.1"/>
    </source>
</evidence>
<gene>
    <name evidence="2" type="ORF">AMECASPLE_023592</name>
</gene>
<feature type="non-terminal residue" evidence="2">
    <location>
        <position position="1"/>
    </location>
</feature>
<protein>
    <submittedName>
        <fullName evidence="2">Uncharacterized protein</fullName>
    </submittedName>
</protein>
<keyword evidence="3" id="KW-1185">Reference proteome</keyword>
<dbReference type="Proteomes" id="UP001469553">
    <property type="component" value="Unassembled WGS sequence"/>
</dbReference>
<feature type="region of interest" description="Disordered" evidence="1">
    <location>
        <begin position="1"/>
        <end position="22"/>
    </location>
</feature>
<feature type="non-terminal residue" evidence="2">
    <location>
        <position position="100"/>
    </location>
</feature>
<proteinExistence type="predicted"/>
<feature type="compositionally biased region" description="Polar residues" evidence="1">
    <location>
        <begin position="1"/>
        <end position="18"/>
    </location>
</feature>
<evidence type="ECO:0000256" key="1">
    <source>
        <dbReference type="SAM" id="MobiDB-lite"/>
    </source>
</evidence>
<comment type="caution">
    <text evidence="2">The sequence shown here is derived from an EMBL/GenBank/DDBJ whole genome shotgun (WGS) entry which is preliminary data.</text>
</comment>
<sequence length="100" mass="11442">WCSYIASTNTQPPKLTKTSQRKQSRFYSPTLRRFWPSTRTFSRWWRSCCSLTLTLTMKSAAASCTLGAVSRFTMNTAGIMRRPRGCCWSSTRQGASEHAY</sequence>
<organism evidence="2 3">
    <name type="scientific">Ameca splendens</name>
    <dbReference type="NCBI Taxonomy" id="208324"/>
    <lineage>
        <taxon>Eukaryota</taxon>
        <taxon>Metazoa</taxon>
        <taxon>Chordata</taxon>
        <taxon>Craniata</taxon>
        <taxon>Vertebrata</taxon>
        <taxon>Euteleostomi</taxon>
        <taxon>Actinopterygii</taxon>
        <taxon>Neopterygii</taxon>
        <taxon>Teleostei</taxon>
        <taxon>Neoteleostei</taxon>
        <taxon>Acanthomorphata</taxon>
        <taxon>Ovalentaria</taxon>
        <taxon>Atherinomorphae</taxon>
        <taxon>Cyprinodontiformes</taxon>
        <taxon>Goodeidae</taxon>
        <taxon>Ameca</taxon>
    </lineage>
</organism>
<reference evidence="2 3" key="1">
    <citation type="submission" date="2021-06" db="EMBL/GenBank/DDBJ databases">
        <authorList>
            <person name="Palmer J.M."/>
        </authorList>
    </citation>
    <scope>NUCLEOTIDE SEQUENCE [LARGE SCALE GENOMIC DNA]</scope>
    <source>
        <strain evidence="2 3">AS_MEX2019</strain>
        <tissue evidence="2">Muscle</tissue>
    </source>
</reference>
<dbReference type="EMBL" id="JAHRIP010068017">
    <property type="protein sequence ID" value="MEQ2307983.1"/>
    <property type="molecule type" value="Genomic_DNA"/>
</dbReference>